<feature type="region of interest" description="Disordered" evidence="1">
    <location>
        <begin position="69"/>
        <end position="102"/>
    </location>
</feature>
<reference evidence="2" key="1">
    <citation type="submission" date="2023-02" db="EMBL/GenBank/DDBJ databases">
        <title>Tahibacter soli sp. nov. isolated from soil.</title>
        <authorList>
            <person name="Baek J.H."/>
            <person name="Lee J.K."/>
            <person name="Choi D.G."/>
            <person name="Jeon C.O."/>
        </authorList>
    </citation>
    <scope>NUCLEOTIDE SEQUENCE</scope>
    <source>
        <strain evidence="2">BL</strain>
    </source>
</reference>
<name>A0A9X3YNB4_9GAMM</name>
<proteinExistence type="predicted"/>
<organism evidence="2 3">
    <name type="scientific">Tahibacter soli</name>
    <dbReference type="NCBI Taxonomy" id="2983605"/>
    <lineage>
        <taxon>Bacteria</taxon>
        <taxon>Pseudomonadati</taxon>
        <taxon>Pseudomonadota</taxon>
        <taxon>Gammaproteobacteria</taxon>
        <taxon>Lysobacterales</taxon>
        <taxon>Rhodanobacteraceae</taxon>
        <taxon>Tahibacter</taxon>
    </lineage>
</organism>
<dbReference type="RefSeq" id="WP_263540863.1">
    <property type="nucleotide sequence ID" value="NZ_JAOVZO020000019.1"/>
</dbReference>
<evidence type="ECO:0000313" key="2">
    <source>
        <dbReference type="EMBL" id="MDC8014899.1"/>
    </source>
</evidence>
<comment type="caution">
    <text evidence="2">The sequence shown here is derived from an EMBL/GenBank/DDBJ whole genome shotgun (WGS) entry which is preliminary data.</text>
</comment>
<dbReference type="Proteomes" id="UP001139971">
    <property type="component" value="Unassembled WGS sequence"/>
</dbReference>
<sequence>MSEAAVWETDLGTLGREIGREKSKRLGSAINAVFALIAMIAAGEAGAQGGPCQTNCGDHTLPPIIVTPGGGGGSGPSDPCAGGGCGNDVPPDEGGAPGGPGTPTVCEQFLNANPKPPRCSAQTTPKTPSFGAGCNFRTPVFNSPMIAHQDLFFNACNLQPQCYWNVGDERYCNGLIRERANSDCIANATRFRTPVAACVDKIDTLMHYIVNDPVGLNMMRFQDIRDSVECTRWRGAYHEACR</sequence>
<dbReference type="AlphaFoldDB" id="A0A9X3YNB4"/>
<dbReference type="EMBL" id="JAOVZO020000019">
    <property type="protein sequence ID" value="MDC8014899.1"/>
    <property type="molecule type" value="Genomic_DNA"/>
</dbReference>
<feature type="compositionally biased region" description="Gly residues" evidence="1">
    <location>
        <begin position="69"/>
        <end position="86"/>
    </location>
</feature>
<evidence type="ECO:0000313" key="3">
    <source>
        <dbReference type="Proteomes" id="UP001139971"/>
    </source>
</evidence>
<evidence type="ECO:0000256" key="1">
    <source>
        <dbReference type="SAM" id="MobiDB-lite"/>
    </source>
</evidence>
<gene>
    <name evidence="2" type="ORF">OD750_020330</name>
</gene>
<keyword evidence="3" id="KW-1185">Reference proteome</keyword>
<protein>
    <submittedName>
        <fullName evidence="2">Uncharacterized protein</fullName>
    </submittedName>
</protein>
<accession>A0A9X3YNB4</accession>